<dbReference type="EMBL" id="AZGY01000008">
    <property type="protein sequence ID" value="KZZ95934.1"/>
    <property type="molecule type" value="Genomic_DNA"/>
</dbReference>
<dbReference type="CDD" id="cd00780">
    <property type="entry name" value="NTF2"/>
    <property type="match status" value="1"/>
</dbReference>
<dbReference type="Pfam" id="PF00076">
    <property type="entry name" value="RRM_1"/>
    <property type="match status" value="1"/>
</dbReference>
<dbReference type="GO" id="GO:0034517">
    <property type="term" value="P:ribophagy"/>
    <property type="evidence" value="ECO:0007669"/>
    <property type="project" value="TreeGrafter"/>
</dbReference>
<dbReference type="InterPro" id="IPR012677">
    <property type="entry name" value="Nucleotide-bd_a/b_plait_sf"/>
</dbReference>
<evidence type="ECO:0000313" key="6">
    <source>
        <dbReference type="EMBL" id="KZZ95934.1"/>
    </source>
</evidence>
<dbReference type="PANTHER" id="PTHR10693:SF20">
    <property type="entry name" value="AT27578P"/>
    <property type="match status" value="1"/>
</dbReference>
<dbReference type="InterPro" id="IPR032710">
    <property type="entry name" value="NTF2-like_dom_sf"/>
</dbReference>
<feature type="region of interest" description="Disordered" evidence="3">
    <location>
        <begin position="159"/>
        <end position="188"/>
    </location>
</feature>
<feature type="compositionally biased region" description="Low complexity" evidence="3">
    <location>
        <begin position="541"/>
        <end position="555"/>
    </location>
</feature>
<dbReference type="GO" id="GO:0016579">
    <property type="term" value="P:protein deubiquitination"/>
    <property type="evidence" value="ECO:0007669"/>
    <property type="project" value="TreeGrafter"/>
</dbReference>
<dbReference type="AlphaFoldDB" id="A0A168BZ25"/>
<reference evidence="6 7" key="1">
    <citation type="journal article" date="2016" name="Genome Biol. Evol.">
        <title>Divergent and convergent evolution of fungal pathogenicity.</title>
        <authorList>
            <person name="Shang Y."/>
            <person name="Xiao G."/>
            <person name="Zheng P."/>
            <person name="Cen K."/>
            <person name="Zhan S."/>
            <person name="Wang C."/>
        </authorList>
    </citation>
    <scope>NUCLEOTIDE SEQUENCE [LARGE SCALE GENOMIC DNA]</scope>
    <source>
        <strain evidence="6 7">RCEF 2490</strain>
    </source>
</reference>
<dbReference type="PANTHER" id="PTHR10693">
    <property type="entry name" value="RAS GTPASE-ACTIVATING PROTEIN-BINDING PROTEIN"/>
    <property type="match status" value="1"/>
</dbReference>
<dbReference type="SUPFAM" id="SSF54427">
    <property type="entry name" value="NTF2-like"/>
    <property type="match status" value="1"/>
</dbReference>
<comment type="caution">
    <text evidence="6">The sequence shown here is derived from an EMBL/GenBank/DDBJ whole genome shotgun (WGS) entry which is preliminary data.</text>
</comment>
<dbReference type="Gene3D" id="3.30.70.330">
    <property type="match status" value="1"/>
</dbReference>
<organism evidence="6 7">
    <name type="scientific">Moelleriella libera RCEF 2490</name>
    <dbReference type="NCBI Taxonomy" id="1081109"/>
    <lineage>
        <taxon>Eukaryota</taxon>
        <taxon>Fungi</taxon>
        <taxon>Dikarya</taxon>
        <taxon>Ascomycota</taxon>
        <taxon>Pezizomycotina</taxon>
        <taxon>Sordariomycetes</taxon>
        <taxon>Hypocreomycetidae</taxon>
        <taxon>Hypocreales</taxon>
        <taxon>Clavicipitaceae</taxon>
        <taxon>Moelleriella</taxon>
    </lineage>
</organism>
<evidence type="ECO:0000256" key="1">
    <source>
        <dbReference type="ARBA" id="ARBA00022884"/>
    </source>
</evidence>
<evidence type="ECO:0000256" key="2">
    <source>
        <dbReference type="PROSITE-ProRule" id="PRU00176"/>
    </source>
</evidence>
<keyword evidence="7" id="KW-1185">Reference proteome</keyword>
<feature type="compositionally biased region" description="Polar residues" evidence="3">
    <location>
        <begin position="1"/>
        <end position="21"/>
    </location>
</feature>
<name>A0A168BZ25_9HYPO</name>
<protein>
    <submittedName>
        <fullName evidence="6">NTF2 and RRM domain-containing protein</fullName>
    </submittedName>
</protein>
<dbReference type="InterPro" id="IPR035979">
    <property type="entry name" value="RBD_domain_sf"/>
</dbReference>
<dbReference type="SMART" id="SM00360">
    <property type="entry name" value="RRM"/>
    <property type="match status" value="1"/>
</dbReference>
<evidence type="ECO:0000259" key="4">
    <source>
        <dbReference type="PROSITE" id="PS50102"/>
    </source>
</evidence>
<evidence type="ECO:0000313" key="7">
    <source>
        <dbReference type="Proteomes" id="UP000078544"/>
    </source>
</evidence>
<feature type="compositionally biased region" description="Low complexity" evidence="3">
    <location>
        <begin position="344"/>
        <end position="404"/>
    </location>
</feature>
<dbReference type="CDD" id="cd00590">
    <property type="entry name" value="RRM_SF"/>
    <property type="match status" value="1"/>
</dbReference>
<feature type="region of interest" description="Disordered" evidence="3">
    <location>
        <begin position="1"/>
        <end position="23"/>
    </location>
</feature>
<feature type="compositionally biased region" description="Low complexity" evidence="3">
    <location>
        <begin position="292"/>
        <end position="304"/>
    </location>
</feature>
<evidence type="ECO:0000256" key="3">
    <source>
        <dbReference type="SAM" id="MobiDB-lite"/>
    </source>
</evidence>
<dbReference type="GO" id="GO:0005829">
    <property type="term" value="C:cytosol"/>
    <property type="evidence" value="ECO:0007669"/>
    <property type="project" value="TreeGrafter"/>
</dbReference>
<dbReference type="InterPro" id="IPR039539">
    <property type="entry name" value="Ras_GTPase_bind_prot"/>
</dbReference>
<gene>
    <name evidence="6" type="ORF">AAL_04230</name>
</gene>
<dbReference type="STRING" id="1081109.A0A168BZ25"/>
<dbReference type="InterPro" id="IPR000504">
    <property type="entry name" value="RRM_dom"/>
</dbReference>
<dbReference type="PROSITE" id="PS50177">
    <property type="entry name" value="NTF2_DOMAIN"/>
    <property type="match status" value="1"/>
</dbReference>
<feature type="domain" description="RRM" evidence="4">
    <location>
        <begin position="442"/>
        <end position="521"/>
    </location>
</feature>
<feature type="compositionally biased region" description="Polar residues" evidence="3">
    <location>
        <begin position="333"/>
        <end position="343"/>
    </location>
</feature>
<dbReference type="GO" id="GO:1990861">
    <property type="term" value="C:Ubp3-Bre5 deubiquitination complex"/>
    <property type="evidence" value="ECO:0007669"/>
    <property type="project" value="TreeGrafter"/>
</dbReference>
<feature type="compositionally biased region" description="Gly residues" evidence="3">
    <location>
        <begin position="556"/>
        <end position="573"/>
    </location>
</feature>
<feature type="domain" description="NTF2" evidence="5">
    <location>
        <begin position="38"/>
        <end position="154"/>
    </location>
</feature>
<dbReference type="PROSITE" id="PS50102">
    <property type="entry name" value="RRM"/>
    <property type="match status" value="1"/>
</dbReference>
<evidence type="ECO:0000259" key="5">
    <source>
        <dbReference type="PROSITE" id="PS50177"/>
    </source>
</evidence>
<dbReference type="GO" id="GO:0003729">
    <property type="term" value="F:mRNA binding"/>
    <property type="evidence" value="ECO:0007669"/>
    <property type="project" value="TreeGrafter"/>
</dbReference>
<dbReference type="InterPro" id="IPR002075">
    <property type="entry name" value="NTF2_dom"/>
</dbReference>
<dbReference type="FunFam" id="3.10.450.50:FF:000003">
    <property type="entry name" value="Nuclear transport factor 2 family protein"/>
    <property type="match status" value="1"/>
</dbReference>
<feature type="compositionally biased region" description="Acidic residues" evidence="3">
    <location>
        <begin position="159"/>
        <end position="169"/>
    </location>
</feature>
<sequence>MATNGNFAQQELQSAHGQPISSGADVSATYPDIKKDEVGWYFVEQYYTTLSRAPEKLHLFYSKPSQFVYGLEADRANVSVGRKAIQATIKDLDFQEIKVRVTNVDSQATGNENIVIQVIGETSNKGAEPKKFVQTFVLARQKTGYYVLNDILRWFNDEEHEEEADIESPEAEHAPTTESAVAAAEEPQQQDALAFEPVATPVEVREPVPTAAEPELVKEDQEQPGLDANAVDEKLTQAASPKATESVNGGLDEPHSQSAEAVKLDPSNGSQDTAVPVENVAEPDKSQESSPAAVAKAKQEAAPEPVLPPKPMTWASRAAAAAGPRPVVPLPKTATSPAQSQNRAAAANSVAGGPAAAAAGPSPAVASSSAATASPTIAPSAAATSVPPTAASQKAAPAATSAPAPDTPVKESSGWQTAGGDSKRQNRPQSMSAPHATEKEGTLVYVRFVTSKVQEADLRSVLAAYGELVYFDINRQKNCAFAEYKTVEAFQAAIAASPQTVNGVEIVTEPRRPKGFTYERRVHDTGRTNASGNRGRGGFDGNRNGQGSQRGNYSGQRGGATRGRGGGSTRAME</sequence>
<feature type="region of interest" description="Disordered" evidence="3">
    <location>
        <begin position="237"/>
        <end position="438"/>
    </location>
</feature>
<feature type="compositionally biased region" description="Polar residues" evidence="3">
    <location>
        <begin position="237"/>
        <end position="247"/>
    </location>
</feature>
<dbReference type="Proteomes" id="UP000078544">
    <property type="component" value="Unassembled WGS sequence"/>
</dbReference>
<proteinExistence type="predicted"/>
<dbReference type="OrthoDB" id="339151at2759"/>
<dbReference type="GO" id="GO:1990904">
    <property type="term" value="C:ribonucleoprotein complex"/>
    <property type="evidence" value="ECO:0007669"/>
    <property type="project" value="TreeGrafter"/>
</dbReference>
<accession>A0A168BZ25</accession>
<dbReference type="SUPFAM" id="SSF54928">
    <property type="entry name" value="RNA-binding domain, RBD"/>
    <property type="match status" value="1"/>
</dbReference>
<dbReference type="InterPro" id="IPR018222">
    <property type="entry name" value="Nuclear_transport_factor_2_euk"/>
</dbReference>
<feature type="region of interest" description="Disordered" evidence="3">
    <location>
        <begin position="523"/>
        <end position="573"/>
    </location>
</feature>
<keyword evidence="1 2" id="KW-0694">RNA-binding</keyword>
<dbReference type="Pfam" id="PF02136">
    <property type="entry name" value="NTF2"/>
    <property type="match status" value="1"/>
</dbReference>
<dbReference type="Gene3D" id="3.10.450.50">
    <property type="match status" value="1"/>
</dbReference>